<feature type="transmembrane region" description="Helical" evidence="1">
    <location>
        <begin position="307"/>
        <end position="328"/>
    </location>
</feature>
<dbReference type="PANTHER" id="PTHR13939">
    <property type="entry name" value="NICOTINAMIDE-NUCLEOTIDE AMIDOHYDROLASE PNCC"/>
    <property type="match status" value="1"/>
</dbReference>
<name>A0A8T1F3A5_9STRA</name>
<reference evidence="3" key="1">
    <citation type="submission" date="2018-10" db="EMBL/GenBank/DDBJ databases">
        <title>Effector identification in a new, highly contiguous assembly of the strawberry crown rot pathogen Phytophthora cactorum.</title>
        <authorList>
            <person name="Armitage A.D."/>
            <person name="Nellist C.F."/>
            <person name="Bates H."/>
            <person name="Vickerstaff R.J."/>
            <person name="Harrison R.J."/>
        </authorList>
    </citation>
    <scope>NUCLEOTIDE SEQUENCE</scope>
    <source>
        <strain evidence="3">P415</strain>
    </source>
</reference>
<dbReference type="SUPFAM" id="SSF53218">
    <property type="entry name" value="Molybdenum cofactor biosynthesis proteins"/>
    <property type="match status" value="1"/>
</dbReference>
<dbReference type="SMART" id="SM00852">
    <property type="entry name" value="MoCF_biosynth"/>
    <property type="match status" value="1"/>
</dbReference>
<keyword evidence="1" id="KW-0472">Membrane</keyword>
<feature type="domain" description="MoaB/Mog" evidence="2">
    <location>
        <begin position="13"/>
        <end position="183"/>
    </location>
</feature>
<accession>A0A8T1F3A5</accession>
<dbReference type="InterPro" id="IPR056596">
    <property type="entry name" value="FLAD1_M"/>
</dbReference>
<dbReference type="Pfam" id="PF24102">
    <property type="entry name" value="FLAD1_M"/>
    <property type="match status" value="1"/>
</dbReference>
<comment type="caution">
    <text evidence="3">The sequence shown here is derived from an EMBL/GenBank/DDBJ whole genome shotgun (WGS) entry which is preliminary data.</text>
</comment>
<dbReference type="InterPro" id="IPR036425">
    <property type="entry name" value="MoaB/Mog-like_dom_sf"/>
</dbReference>
<protein>
    <recommendedName>
        <fullName evidence="2">MoaB/Mog domain-containing protein</fullName>
    </recommendedName>
</protein>
<dbReference type="InterPro" id="IPR050101">
    <property type="entry name" value="CinA"/>
</dbReference>
<evidence type="ECO:0000313" key="3">
    <source>
        <dbReference type="EMBL" id="KAG2962815.1"/>
    </source>
</evidence>
<evidence type="ECO:0000313" key="4">
    <source>
        <dbReference type="Proteomes" id="UP000697107"/>
    </source>
</evidence>
<dbReference type="Pfam" id="PF00994">
    <property type="entry name" value="MoCF_biosynth"/>
    <property type="match status" value="1"/>
</dbReference>
<dbReference type="CDD" id="cd00885">
    <property type="entry name" value="cinA"/>
    <property type="match status" value="1"/>
</dbReference>
<dbReference type="EMBL" id="RCML01001411">
    <property type="protein sequence ID" value="KAG2962815.1"/>
    <property type="molecule type" value="Genomic_DNA"/>
</dbReference>
<dbReference type="AlphaFoldDB" id="A0A8T1F3A5"/>
<keyword evidence="1" id="KW-1133">Transmembrane helix</keyword>
<dbReference type="PANTHER" id="PTHR13939:SF0">
    <property type="entry name" value="NMN AMIDOHYDROLASE-LIKE PROTEIN YFAY"/>
    <property type="match status" value="1"/>
</dbReference>
<dbReference type="InterPro" id="IPR001453">
    <property type="entry name" value="MoaB/Mog_dom"/>
</dbReference>
<sequence>MTSTAPVSAPRAAVCVIANEVLTGKTLDTNSNFIAKLMFRRGVDLKRVVVIPDEEDAIIKTVKELSDFVGPSGYVFTTGGIGPTHDDITYESIAKAFDVGVELHEPTFAAMKKFGQENYPSIPFDDSVKRMAILPVGCKLLASSGWTPIAVVHNVYILPGIPSMVKNMLTCNEEHFVGVPIHRVIVNTLEYEGTLASSLKKVQNEHPNVILGSYVNLTEEKTGTRDTSFNTRLTVEGRDAEEVKQVGDKLIELFSGKIADPSAAVNLRKSYQHHELQRCQSYALCMETTLQSALIRLKSNSMVVEKAIVALIAAIMSGNFLYALAAYVNMATAHSPRDGLPIRQRDARCDQTGSIDLAMISRTRAPTTRIYGVPVAMYAAKNNVKLHLRVFMTSESWQSAEVDNAVAALKNCPGTVEAILVGNESLMNVNTGAILSIISTIRIALGCSISGYRQIWNGIEHCELLGCRDGVTSGGSR</sequence>
<dbReference type="VEuPathDB" id="FungiDB:PC110_g2283"/>
<dbReference type="Proteomes" id="UP000697107">
    <property type="component" value="Unassembled WGS sequence"/>
</dbReference>
<evidence type="ECO:0000259" key="2">
    <source>
        <dbReference type="SMART" id="SM00852"/>
    </source>
</evidence>
<evidence type="ECO:0000256" key="1">
    <source>
        <dbReference type="SAM" id="Phobius"/>
    </source>
</evidence>
<proteinExistence type="predicted"/>
<keyword evidence="1" id="KW-0812">Transmembrane</keyword>
<dbReference type="Gene3D" id="3.40.980.10">
    <property type="entry name" value="MoaB/Mog-like domain"/>
    <property type="match status" value="1"/>
</dbReference>
<dbReference type="VEuPathDB" id="FungiDB:PC110_g2282"/>
<organism evidence="3 4">
    <name type="scientific">Phytophthora cactorum</name>
    <dbReference type="NCBI Taxonomy" id="29920"/>
    <lineage>
        <taxon>Eukaryota</taxon>
        <taxon>Sar</taxon>
        <taxon>Stramenopiles</taxon>
        <taxon>Oomycota</taxon>
        <taxon>Peronosporomycetes</taxon>
        <taxon>Peronosporales</taxon>
        <taxon>Peronosporaceae</taxon>
        <taxon>Phytophthora</taxon>
    </lineage>
</organism>
<gene>
    <name evidence="3" type="ORF">PC118_g21229</name>
</gene>